<keyword evidence="1" id="KW-0560">Oxidoreductase</keyword>
<dbReference type="PRINTS" id="PR00069">
    <property type="entry name" value="ALDKETRDTASE"/>
</dbReference>
<dbReference type="InterPro" id="IPR050523">
    <property type="entry name" value="AKR_Detox_Biosynth"/>
</dbReference>
<dbReference type="Proteomes" id="UP001652445">
    <property type="component" value="Unassembled WGS sequence"/>
</dbReference>
<dbReference type="Gene3D" id="3.20.20.100">
    <property type="entry name" value="NADP-dependent oxidoreductase domain"/>
    <property type="match status" value="1"/>
</dbReference>
<name>A0ABT2UKA9_9BACL</name>
<protein>
    <submittedName>
        <fullName evidence="3">Aldo/keto reductase</fullName>
    </submittedName>
</protein>
<dbReference type="SUPFAM" id="SSF51430">
    <property type="entry name" value="NAD(P)-linked oxidoreductase"/>
    <property type="match status" value="1"/>
</dbReference>
<organism evidence="3 4">
    <name type="scientific">Paenibacillus baimaensis</name>
    <dbReference type="NCBI Taxonomy" id="2982185"/>
    <lineage>
        <taxon>Bacteria</taxon>
        <taxon>Bacillati</taxon>
        <taxon>Bacillota</taxon>
        <taxon>Bacilli</taxon>
        <taxon>Bacillales</taxon>
        <taxon>Paenibacillaceae</taxon>
        <taxon>Paenibacillus</taxon>
    </lineage>
</organism>
<feature type="domain" description="NADP-dependent oxidoreductase" evidence="2">
    <location>
        <begin position="16"/>
        <end position="309"/>
    </location>
</feature>
<keyword evidence="4" id="KW-1185">Reference proteome</keyword>
<dbReference type="InterPro" id="IPR023210">
    <property type="entry name" value="NADP_OxRdtase_dom"/>
</dbReference>
<sequence length="326" mass="35948">MKYRKLGNSGLKVSLLGLGTNALGGRADQEESIRIIGQAIDKGINFIDTANIYTKSESERIIGLALEGKRHEVVLATKAGLVRGSGPNERGSSRFHLQQELEGSLRRLKTDYVDLYQIHTFDPETPLEETLRTLEDMVSSGKVRYIGASNYAAWELMKALGISERQGWNRFISHQICYSLADRTPEQELVPISLDQGVGIIPYFPLAGGILTGKYTSVGAAPEGSRADKDPNFGKFLTDERLQLSQSVSELAAKWDCTPGNLSLSWLMHNPVVSTVIVGASGAAQLEENYKSLSIELNADQLQELDRVSEYSRYGKPFAHFRLPQA</sequence>
<comment type="caution">
    <text evidence="3">The sequence shown here is derived from an EMBL/GenBank/DDBJ whole genome shotgun (WGS) entry which is preliminary data.</text>
</comment>
<dbReference type="PANTHER" id="PTHR43364">
    <property type="entry name" value="NADH-SPECIFIC METHYLGLYOXAL REDUCTASE-RELATED"/>
    <property type="match status" value="1"/>
</dbReference>
<dbReference type="RefSeq" id="WP_262686123.1">
    <property type="nucleotide sequence ID" value="NZ_JAOQIO010000089.1"/>
</dbReference>
<dbReference type="Pfam" id="PF00248">
    <property type="entry name" value="Aldo_ket_red"/>
    <property type="match status" value="1"/>
</dbReference>
<evidence type="ECO:0000313" key="3">
    <source>
        <dbReference type="EMBL" id="MCU6795074.1"/>
    </source>
</evidence>
<dbReference type="PANTHER" id="PTHR43364:SF4">
    <property type="entry name" value="NAD(P)-LINKED OXIDOREDUCTASE SUPERFAMILY PROTEIN"/>
    <property type="match status" value="1"/>
</dbReference>
<gene>
    <name evidence="3" type="ORF">OB236_23480</name>
</gene>
<proteinExistence type="predicted"/>
<dbReference type="InterPro" id="IPR020471">
    <property type="entry name" value="AKR"/>
</dbReference>
<accession>A0ABT2UKA9</accession>
<reference evidence="3 4" key="1">
    <citation type="submission" date="2022-09" db="EMBL/GenBank/DDBJ databases">
        <authorList>
            <person name="Han X.L."/>
            <person name="Wang Q."/>
            <person name="Lu T."/>
        </authorList>
    </citation>
    <scope>NUCLEOTIDE SEQUENCE [LARGE SCALE GENOMIC DNA]</scope>
    <source>
        <strain evidence="3 4">WQ 127069</strain>
    </source>
</reference>
<evidence type="ECO:0000256" key="1">
    <source>
        <dbReference type="ARBA" id="ARBA00023002"/>
    </source>
</evidence>
<evidence type="ECO:0000259" key="2">
    <source>
        <dbReference type="Pfam" id="PF00248"/>
    </source>
</evidence>
<evidence type="ECO:0000313" key="4">
    <source>
        <dbReference type="Proteomes" id="UP001652445"/>
    </source>
</evidence>
<dbReference type="EMBL" id="JAOQIO010000089">
    <property type="protein sequence ID" value="MCU6795074.1"/>
    <property type="molecule type" value="Genomic_DNA"/>
</dbReference>
<dbReference type="InterPro" id="IPR036812">
    <property type="entry name" value="NAD(P)_OxRdtase_dom_sf"/>
</dbReference>